<keyword evidence="1 3" id="KW-0963">Cytoplasm</keyword>
<comment type="function">
    <text evidence="3">Required for maturation of 30S ribosomal subunits.</text>
</comment>
<comment type="similarity">
    <text evidence="3">Belongs to the RimP family.</text>
</comment>
<dbReference type="InterPro" id="IPR035956">
    <property type="entry name" value="RimP_N_sf"/>
</dbReference>
<dbReference type="AlphaFoldDB" id="A0A128EKE7"/>
<evidence type="ECO:0000259" key="4">
    <source>
        <dbReference type="Pfam" id="PF02576"/>
    </source>
</evidence>
<dbReference type="NCBIfam" id="NF011232">
    <property type="entry name" value="PRK14639.1"/>
    <property type="match status" value="1"/>
</dbReference>
<evidence type="ECO:0000256" key="2">
    <source>
        <dbReference type="ARBA" id="ARBA00022517"/>
    </source>
</evidence>
<evidence type="ECO:0000256" key="3">
    <source>
        <dbReference type="HAMAP-Rule" id="MF_01077"/>
    </source>
</evidence>
<name>A0A128EKE7_9BACT</name>
<dbReference type="SUPFAM" id="SSF74942">
    <property type="entry name" value="YhbC-like, C-terminal domain"/>
    <property type="match status" value="1"/>
</dbReference>
<reference evidence="6 7" key="1">
    <citation type="submission" date="2016-02" db="EMBL/GenBank/DDBJ databases">
        <authorList>
            <consortium name="Pathogen Informatics"/>
        </authorList>
    </citation>
    <scope>NUCLEOTIDE SEQUENCE [LARGE SCALE GENOMIC DNA]</scope>
    <source>
        <strain evidence="6 7">RC20</strain>
    </source>
</reference>
<organism evidence="6 7">
    <name type="scientific">Campylobacter geochelonis</name>
    <dbReference type="NCBI Taxonomy" id="1780362"/>
    <lineage>
        <taxon>Bacteria</taxon>
        <taxon>Pseudomonadati</taxon>
        <taxon>Campylobacterota</taxon>
        <taxon>Epsilonproteobacteria</taxon>
        <taxon>Campylobacterales</taxon>
        <taxon>Campylobacteraceae</taxon>
        <taxon>Campylobacter</taxon>
    </lineage>
</organism>
<dbReference type="InterPro" id="IPR028989">
    <property type="entry name" value="RimP_N"/>
</dbReference>
<dbReference type="Pfam" id="PF02576">
    <property type="entry name" value="RimP_N"/>
    <property type="match status" value="1"/>
</dbReference>
<evidence type="ECO:0000313" key="7">
    <source>
        <dbReference type="Proteomes" id="UP000069632"/>
    </source>
</evidence>
<dbReference type="OrthoDB" id="9805006at2"/>
<dbReference type="Gene3D" id="3.30.300.70">
    <property type="entry name" value="RimP-like superfamily, N-terminal"/>
    <property type="match status" value="1"/>
</dbReference>
<dbReference type="Gene3D" id="2.30.30.180">
    <property type="entry name" value="Ribosome maturation factor RimP, C-terminal domain"/>
    <property type="match status" value="1"/>
</dbReference>
<evidence type="ECO:0000259" key="5">
    <source>
        <dbReference type="Pfam" id="PF17384"/>
    </source>
</evidence>
<dbReference type="PANTHER" id="PTHR33867">
    <property type="entry name" value="RIBOSOME MATURATION FACTOR RIMP"/>
    <property type="match status" value="1"/>
</dbReference>
<evidence type="ECO:0000256" key="1">
    <source>
        <dbReference type="ARBA" id="ARBA00022490"/>
    </source>
</evidence>
<dbReference type="RefSeq" id="WP_075540605.1">
    <property type="nucleotide sequence ID" value="NZ_CP053844.1"/>
</dbReference>
<keyword evidence="2 3" id="KW-0690">Ribosome biogenesis</keyword>
<keyword evidence="7" id="KW-1185">Reference proteome</keyword>
<sequence length="139" mass="15787">MVDLKALLSECDVSLYDVETANENKRLIYRIYIVKPGGVTLEDCEKVSRLLSPIYDVEPPVNGDWILEVSSPGLERKLSNFEHFSNSIDELVKITLNDKNVVEGKLIACDDEHIEVQSGEEVAKINFTDIKKAKTYIKW</sequence>
<dbReference type="GO" id="GO:0000028">
    <property type="term" value="P:ribosomal small subunit assembly"/>
    <property type="evidence" value="ECO:0007669"/>
    <property type="project" value="TreeGrafter"/>
</dbReference>
<dbReference type="PANTHER" id="PTHR33867:SF1">
    <property type="entry name" value="RIBOSOME MATURATION FACTOR RIMP"/>
    <property type="match status" value="1"/>
</dbReference>
<protein>
    <recommendedName>
        <fullName evidence="3">Ribosome maturation factor RimP</fullName>
    </recommendedName>
</protein>
<evidence type="ECO:0000313" key="6">
    <source>
        <dbReference type="EMBL" id="CZE49425.1"/>
    </source>
</evidence>
<dbReference type="EMBL" id="FIZP01000021">
    <property type="protein sequence ID" value="CZE49425.1"/>
    <property type="molecule type" value="Genomic_DNA"/>
</dbReference>
<dbReference type="Proteomes" id="UP000069632">
    <property type="component" value="Unassembled WGS sequence"/>
</dbReference>
<dbReference type="SUPFAM" id="SSF75420">
    <property type="entry name" value="YhbC-like, N-terminal domain"/>
    <property type="match status" value="1"/>
</dbReference>
<dbReference type="InterPro" id="IPR036847">
    <property type="entry name" value="RimP_C_sf"/>
</dbReference>
<dbReference type="CDD" id="cd01734">
    <property type="entry name" value="YlxS_C"/>
    <property type="match status" value="1"/>
</dbReference>
<accession>A0A128EKE7</accession>
<dbReference type="GO" id="GO:0006412">
    <property type="term" value="P:translation"/>
    <property type="evidence" value="ECO:0007669"/>
    <property type="project" value="TreeGrafter"/>
</dbReference>
<dbReference type="InterPro" id="IPR028998">
    <property type="entry name" value="RimP_C"/>
</dbReference>
<proteinExistence type="inferred from homology"/>
<dbReference type="InterPro" id="IPR003728">
    <property type="entry name" value="Ribosome_maturation_RimP"/>
</dbReference>
<feature type="domain" description="Ribosome maturation factor RimP C-terminal" evidence="5">
    <location>
        <begin position="80"/>
        <end position="139"/>
    </location>
</feature>
<dbReference type="Pfam" id="PF17384">
    <property type="entry name" value="DUF150_C"/>
    <property type="match status" value="1"/>
</dbReference>
<feature type="domain" description="Ribosome maturation factor RimP N-terminal" evidence="4">
    <location>
        <begin position="5"/>
        <end position="75"/>
    </location>
</feature>
<dbReference type="GO" id="GO:0005829">
    <property type="term" value="C:cytosol"/>
    <property type="evidence" value="ECO:0007669"/>
    <property type="project" value="TreeGrafter"/>
</dbReference>
<comment type="subcellular location">
    <subcellularLocation>
        <location evidence="3">Cytoplasm</location>
    </subcellularLocation>
</comment>
<dbReference type="HAMAP" id="MF_01077">
    <property type="entry name" value="RimP"/>
    <property type="match status" value="1"/>
</dbReference>
<gene>
    <name evidence="3 6" type="primary">rimP</name>
    <name evidence="6" type="ORF">ERS672216_01909</name>
</gene>